<sequence>MPHGDIGLCCIRWLWLNKNWLFIKLAWLNGDLDGDGLRWRLMLPEDCCMLCLGEELIILRHWVADGVEVEGDRVIVAWADWLVHWLELVGKIGNFVV</sequence>
<accession>A0A3M7P6V4</accession>
<dbReference type="EMBL" id="REGN01012860">
    <property type="protein sequence ID" value="RMZ94689.1"/>
    <property type="molecule type" value="Genomic_DNA"/>
</dbReference>
<organism evidence="2 3">
    <name type="scientific">Brachionus plicatilis</name>
    <name type="common">Marine rotifer</name>
    <name type="synonym">Brachionus muelleri</name>
    <dbReference type="NCBI Taxonomy" id="10195"/>
    <lineage>
        <taxon>Eukaryota</taxon>
        <taxon>Metazoa</taxon>
        <taxon>Spiralia</taxon>
        <taxon>Gnathifera</taxon>
        <taxon>Rotifera</taxon>
        <taxon>Eurotatoria</taxon>
        <taxon>Monogononta</taxon>
        <taxon>Pseudotrocha</taxon>
        <taxon>Ploima</taxon>
        <taxon>Brachionidae</taxon>
        <taxon>Brachionus</taxon>
    </lineage>
</organism>
<comment type="caution">
    <text evidence="2">The sequence shown here is derived from an EMBL/GenBank/DDBJ whole genome shotgun (WGS) entry which is preliminary data.</text>
</comment>
<evidence type="ECO:0000313" key="3">
    <source>
        <dbReference type="Proteomes" id="UP000276133"/>
    </source>
</evidence>
<feature type="chain" id="PRO_5018095658" evidence="1">
    <location>
        <begin position="26"/>
        <end position="97"/>
    </location>
</feature>
<evidence type="ECO:0000256" key="1">
    <source>
        <dbReference type="SAM" id="SignalP"/>
    </source>
</evidence>
<keyword evidence="1" id="KW-0732">Signal</keyword>
<dbReference type="AlphaFoldDB" id="A0A3M7P6V4"/>
<keyword evidence="3" id="KW-1185">Reference proteome</keyword>
<reference evidence="2 3" key="1">
    <citation type="journal article" date="2018" name="Sci. Rep.">
        <title>Genomic signatures of local adaptation to the degree of environmental predictability in rotifers.</title>
        <authorList>
            <person name="Franch-Gras L."/>
            <person name="Hahn C."/>
            <person name="Garcia-Roger E.M."/>
            <person name="Carmona M.J."/>
            <person name="Serra M."/>
            <person name="Gomez A."/>
        </authorList>
    </citation>
    <scope>NUCLEOTIDE SEQUENCE [LARGE SCALE GENOMIC DNA]</scope>
    <source>
        <strain evidence="2">HYR1</strain>
    </source>
</reference>
<evidence type="ECO:0000313" key="2">
    <source>
        <dbReference type="EMBL" id="RMZ94689.1"/>
    </source>
</evidence>
<feature type="signal peptide" evidence="1">
    <location>
        <begin position="1"/>
        <end position="25"/>
    </location>
</feature>
<dbReference type="Proteomes" id="UP000276133">
    <property type="component" value="Unassembled WGS sequence"/>
</dbReference>
<gene>
    <name evidence="2" type="ORF">BpHYR1_009327</name>
</gene>
<proteinExistence type="predicted"/>
<name>A0A3M7P6V4_BRAPC</name>
<protein>
    <submittedName>
        <fullName evidence="2">Uncharacterized protein</fullName>
    </submittedName>
</protein>